<dbReference type="Pfam" id="PF08240">
    <property type="entry name" value="ADH_N"/>
    <property type="match status" value="1"/>
</dbReference>
<gene>
    <name evidence="9" type="ORF">EJ03DRAFT_269702</name>
</gene>
<dbReference type="InterPro" id="IPR013154">
    <property type="entry name" value="ADH-like_N"/>
</dbReference>
<keyword evidence="10" id="KW-1185">Reference proteome</keyword>
<evidence type="ECO:0000256" key="1">
    <source>
        <dbReference type="ARBA" id="ARBA00001947"/>
    </source>
</evidence>
<evidence type="ECO:0000256" key="4">
    <source>
        <dbReference type="ARBA" id="ARBA00022833"/>
    </source>
</evidence>
<accession>A0A6G1LE09</accession>
<proteinExistence type="inferred from homology"/>
<keyword evidence="5" id="KW-0560">Oxidoreductase</keyword>
<evidence type="ECO:0000313" key="9">
    <source>
        <dbReference type="EMBL" id="KAF2770832.1"/>
    </source>
</evidence>
<dbReference type="SUPFAM" id="SSF51735">
    <property type="entry name" value="NAD(P)-binding Rossmann-fold domains"/>
    <property type="match status" value="1"/>
</dbReference>
<keyword evidence="6" id="KW-0520">NAD</keyword>
<evidence type="ECO:0000256" key="3">
    <source>
        <dbReference type="ARBA" id="ARBA00022723"/>
    </source>
</evidence>
<dbReference type="PROSITE" id="PS00059">
    <property type="entry name" value="ADH_ZINC"/>
    <property type="match status" value="1"/>
</dbReference>
<dbReference type="InterPro" id="IPR013149">
    <property type="entry name" value="ADH-like_C"/>
</dbReference>
<dbReference type="EMBL" id="ML995823">
    <property type="protein sequence ID" value="KAF2770832.1"/>
    <property type="molecule type" value="Genomic_DNA"/>
</dbReference>
<evidence type="ECO:0000313" key="10">
    <source>
        <dbReference type="Proteomes" id="UP000799436"/>
    </source>
</evidence>
<dbReference type="InterPro" id="IPR036291">
    <property type="entry name" value="NAD(P)-bd_dom_sf"/>
</dbReference>
<dbReference type="GO" id="GO:0004022">
    <property type="term" value="F:alcohol dehydrogenase (NAD+) activity"/>
    <property type="evidence" value="ECO:0007669"/>
    <property type="project" value="TreeGrafter"/>
</dbReference>
<dbReference type="Gene3D" id="3.90.180.10">
    <property type="entry name" value="Medium-chain alcohol dehydrogenases, catalytic domain"/>
    <property type="match status" value="1"/>
</dbReference>
<dbReference type="Proteomes" id="UP000799436">
    <property type="component" value="Unassembled WGS sequence"/>
</dbReference>
<protein>
    <submittedName>
        <fullName evidence="9">GroES-like protein</fullName>
    </submittedName>
</protein>
<keyword evidence="3 7" id="KW-0479">Metal-binding</keyword>
<comment type="similarity">
    <text evidence="2 7">Belongs to the zinc-containing alcohol dehydrogenase family.</text>
</comment>
<comment type="cofactor">
    <cofactor evidence="1 7">
        <name>Zn(2+)</name>
        <dbReference type="ChEBI" id="CHEBI:29105"/>
    </cofactor>
</comment>
<name>A0A6G1LE09_9PEZI</name>
<dbReference type="InterPro" id="IPR002328">
    <property type="entry name" value="ADH_Zn_CS"/>
</dbReference>
<dbReference type="SMART" id="SM00829">
    <property type="entry name" value="PKS_ER"/>
    <property type="match status" value="1"/>
</dbReference>
<dbReference type="GO" id="GO:0008270">
    <property type="term" value="F:zinc ion binding"/>
    <property type="evidence" value="ECO:0007669"/>
    <property type="project" value="InterPro"/>
</dbReference>
<dbReference type="FunFam" id="3.40.50.720:FF:000039">
    <property type="entry name" value="Alcohol dehydrogenase AdhP"/>
    <property type="match status" value="1"/>
</dbReference>
<dbReference type="Gene3D" id="3.40.50.720">
    <property type="entry name" value="NAD(P)-binding Rossmann-like Domain"/>
    <property type="match status" value="1"/>
</dbReference>
<dbReference type="SUPFAM" id="SSF50129">
    <property type="entry name" value="GroES-like"/>
    <property type="match status" value="1"/>
</dbReference>
<evidence type="ECO:0000259" key="8">
    <source>
        <dbReference type="SMART" id="SM00829"/>
    </source>
</evidence>
<evidence type="ECO:0000256" key="7">
    <source>
        <dbReference type="RuleBase" id="RU361277"/>
    </source>
</evidence>
<evidence type="ECO:0000256" key="2">
    <source>
        <dbReference type="ARBA" id="ARBA00008072"/>
    </source>
</evidence>
<dbReference type="GO" id="GO:0005737">
    <property type="term" value="C:cytoplasm"/>
    <property type="evidence" value="ECO:0007669"/>
    <property type="project" value="TreeGrafter"/>
</dbReference>
<dbReference type="CDD" id="cd08297">
    <property type="entry name" value="CAD3"/>
    <property type="match status" value="1"/>
</dbReference>
<keyword evidence="4 7" id="KW-0862">Zinc</keyword>
<organism evidence="9 10">
    <name type="scientific">Teratosphaeria nubilosa</name>
    <dbReference type="NCBI Taxonomy" id="161662"/>
    <lineage>
        <taxon>Eukaryota</taxon>
        <taxon>Fungi</taxon>
        <taxon>Dikarya</taxon>
        <taxon>Ascomycota</taxon>
        <taxon>Pezizomycotina</taxon>
        <taxon>Dothideomycetes</taxon>
        <taxon>Dothideomycetidae</taxon>
        <taxon>Mycosphaerellales</taxon>
        <taxon>Teratosphaeriaceae</taxon>
        <taxon>Teratosphaeria</taxon>
    </lineage>
</organism>
<dbReference type="InterPro" id="IPR011032">
    <property type="entry name" value="GroES-like_sf"/>
</dbReference>
<dbReference type="InterPro" id="IPR020843">
    <property type="entry name" value="ER"/>
</dbReference>
<evidence type="ECO:0000256" key="6">
    <source>
        <dbReference type="ARBA" id="ARBA00023027"/>
    </source>
</evidence>
<dbReference type="PANTHER" id="PTHR42940">
    <property type="entry name" value="ALCOHOL DEHYDROGENASE 1-RELATED"/>
    <property type="match status" value="1"/>
</dbReference>
<dbReference type="AlphaFoldDB" id="A0A6G1LE09"/>
<dbReference type="PANTHER" id="PTHR42940:SF1">
    <property type="entry name" value="ENOYL REDUCTASE (ER) DOMAIN-CONTAINING PROTEIN"/>
    <property type="match status" value="1"/>
</dbReference>
<feature type="domain" description="Enoyl reductase (ER)" evidence="8">
    <location>
        <begin position="19"/>
        <end position="355"/>
    </location>
</feature>
<reference evidence="9" key="1">
    <citation type="journal article" date="2020" name="Stud. Mycol.">
        <title>101 Dothideomycetes genomes: a test case for predicting lifestyles and emergence of pathogens.</title>
        <authorList>
            <person name="Haridas S."/>
            <person name="Albert R."/>
            <person name="Binder M."/>
            <person name="Bloem J."/>
            <person name="Labutti K."/>
            <person name="Salamov A."/>
            <person name="Andreopoulos B."/>
            <person name="Baker S."/>
            <person name="Barry K."/>
            <person name="Bills G."/>
            <person name="Bluhm B."/>
            <person name="Cannon C."/>
            <person name="Castanera R."/>
            <person name="Culley D."/>
            <person name="Daum C."/>
            <person name="Ezra D."/>
            <person name="Gonzalez J."/>
            <person name="Henrissat B."/>
            <person name="Kuo A."/>
            <person name="Liang C."/>
            <person name="Lipzen A."/>
            <person name="Lutzoni F."/>
            <person name="Magnuson J."/>
            <person name="Mondo S."/>
            <person name="Nolan M."/>
            <person name="Ohm R."/>
            <person name="Pangilinan J."/>
            <person name="Park H.-J."/>
            <person name="Ramirez L."/>
            <person name="Alfaro M."/>
            <person name="Sun H."/>
            <person name="Tritt A."/>
            <person name="Yoshinaga Y."/>
            <person name="Zwiers L.-H."/>
            <person name="Turgeon B."/>
            <person name="Goodwin S."/>
            <person name="Spatafora J."/>
            <person name="Crous P."/>
            <person name="Grigoriev I."/>
        </authorList>
    </citation>
    <scope>NUCLEOTIDE SEQUENCE</scope>
    <source>
        <strain evidence="9">CBS 116005</strain>
    </source>
</reference>
<dbReference type="OrthoDB" id="1879366at2759"/>
<evidence type="ECO:0000256" key="5">
    <source>
        <dbReference type="ARBA" id="ARBA00023002"/>
    </source>
</evidence>
<sequence>MTQFEIPKKGKAGVVVNEGLDFHIEIQDVDVPEPKPDEVLLKLNKTGLCMSDIHFMANDWAVPPMSYFNTRCAGHEGAGVVVKVGSNVTDWKVGDRGGVKPLWSVCHNCEQCWNGRENYCQKGVYTGLAANGTYQQYITSPARYTSRIPDGVSDEVAGPIMCSASTMHRALVDSGLKAGNWVVFPGGGGGVGIQGVQLAKAMGMRPIVVDSGAAKKELSLKMGAEAFIDFKDTPDVASAVKETADHIGAHGVLVTAYQSYASSFSYLGDRIGGKIMCIALPPAGAVTLGTDPNLFVFKNISVIGTLVGTMQDTAAALDYARRGLLRSICEVRPLSRMPESVQELRRGEVAGRVVIDFNSVE</sequence>
<dbReference type="Pfam" id="PF00107">
    <property type="entry name" value="ADH_zinc_N"/>
    <property type="match status" value="1"/>
</dbReference>